<evidence type="ECO:0000313" key="3">
    <source>
        <dbReference type="Proteomes" id="UP000774617"/>
    </source>
</evidence>
<feature type="region of interest" description="Disordered" evidence="1">
    <location>
        <begin position="1"/>
        <end position="63"/>
    </location>
</feature>
<comment type="caution">
    <text evidence="2">The sequence shown here is derived from an EMBL/GenBank/DDBJ whole genome shotgun (WGS) entry which is preliminary data.</text>
</comment>
<dbReference type="PROSITE" id="PS51318">
    <property type="entry name" value="TAT"/>
    <property type="match status" value="1"/>
</dbReference>
<evidence type="ECO:0000256" key="1">
    <source>
        <dbReference type="SAM" id="MobiDB-lite"/>
    </source>
</evidence>
<dbReference type="InterPro" id="IPR006311">
    <property type="entry name" value="TAT_signal"/>
</dbReference>
<sequence length="305" mass="34852">MTKRTRRAALARAPTEAYSSATTTIAAPSSAKATAKAQRSPAAPQPHHHATAEDHDDDEDYDTTDVETDPFPFFALPAEIRLRVYEELLTVPTVIDLDPVNYRRIWRRALPLYLTSHRMHEEAYRVFYGANQFRLFPLHGRFFHTKKPLLARLPPRYRNSLTRLELRLGPGWQGPLPRCWDLSPEGAEKLGLADLREVRSLKVFVECDPASDEIFRGFRRSDDFFTAFCGDLLRSLLLRVPGIEEVQFDGFPSVTKDSPLMTELMRQVTVHGKRITYGPERGWADKIVELETGIARLHLWSGKHS</sequence>
<reference evidence="2 3" key="1">
    <citation type="journal article" date="2021" name="Nat. Commun.">
        <title>Genetic determinants of endophytism in the Arabidopsis root mycobiome.</title>
        <authorList>
            <person name="Mesny F."/>
            <person name="Miyauchi S."/>
            <person name="Thiergart T."/>
            <person name="Pickel B."/>
            <person name="Atanasova L."/>
            <person name="Karlsson M."/>
            <person name="Huettel B."/>
            <person name="Barry K.W."/>
            <person name="Haridas S."/>
            <person name="Chen C."/>
            <person name="Bauer D."/>
            <person name="Andreopoulos W."/>
            <person name="Pangilinan J."/>
            <person name="LaButti K."/>
            <person name="Riley R."/>
            <person name="Lipzen A."/>
            <person name="Clum A."/>
            <person name="Drula E."/>
            <person name="Henrissat B."/>
            <person name="Kohler A."/>
            <person name="Grigoriev I.V."/>
            <person name="Martin F.M."/>
            <person name="Hacquard S."/>
        </authorList>
    </citation>
    <scope>NUCLEOTIDE SEQUENCE [LARGE SCALE GENOMIC DNA]</scope>
    <source>
        <strain evidence="2 3">MPI-SDFR-AT-0080</strain>
    </source>
</reference>
<evidence type="ECO:0000313" key="2">
    <source>
        <dbReference type="EMBL" id="KAH7034310.1"/>
    </source>
</evidence>
<name>A0ABQ8FYE5_9PEZI</name>
<feature type="compositionally biased region" description="Acidic residues" evidence="1">
    <location>
        <begin position="54"/>
        <end position="63"/>
    </location>
</feature>
<dbReference type="Proteomes" id="UP000774617">
    <property type="component" value="Unassembled WGS sequence"/>
</dbReference>
<dbReference type="InterPro" id="IPR038883">
    <property type="entry name" value="AN11006-like"/>
</dbReference>
<dbReference type="PANTHER" id="PTHR42085:SF2">
    <property type="entry name" value="F-BOX DOMAIN-CONTAINING PROTEIN"/>
    <property type="match status" value="1"/>
</dbReference>
<dbReference type="PANTHER" id="PTHR42085">
    <property type="entry name" value="F-BOX DOMAIN-CONTAINING PROTEIN"/>
    <property type="match status" value="1"/>
</dbReference>
<protein>
    <submittedName>
        <fullName evidence="2">Uncharacterized protein</fullName>
    </submittedName>
</protein>
<accession>A0ABQ8FYE5</accession>
<organism evidence="2 3">
    <name type="scientific">Macrophomina phaseolina</name>
    <dbReference type="NCBI Taxonomy" id="35725"/>
    <lineage>
        <taxon>Eukaryota</taxon>
        <taxon>Fungi</taxon>
        <taxon>Dikarya</taxon>
        <taxon>Ascomycota</taxon>
        <taxon>Pezizomycotina</taxon>
        <taxon>Dothideomycetes</taxon>
        <taxon>Dothideomycetes incertae sedis</taxon>
        <taxon>Botryosphaeriales</taxon>
        <taxon>Botryosphaeriaceae</taxon>
        <taxon>Macrophomina</taxon>
    </lineage>
</organism>
<feature type="compositionally biased region" description="Low complexity" evidence="1">
    <location>
        <begin position="10"/>
        <end position="37"/>
    </location>
</feature>
<gene>
    <name evidence="2" type="ORF">B0J12DRAFT_276442</name>
</gene>
<keyword evidence="3" id="KW-1185">Reference proteome</keyword>
<dbReference type="EMBL" id="JAGTJR010000037">
    <property type="protein sequence ID" value="KAH7034310.1"/>
    <property type="molecule type" value="Genomic_DNA"/>
</dbReference>
<proteinExistence type="predicted"/>